<dbReference type="Gene3D" id="3.40.50.1820">
    <property type="entry name" value="alpha/beta hydrolase"/>
    <property type="match status" value="1"/>
</dbReference>
<reference evidence="1 2" key="1">
    <citation type="journal article" date="2019" name="Emerg. Microbes Infect.">
        <title>Comprehensive subspecies identification of 175 nontuberculous mycobacteria species based on 7547 genomic profiles.</title>
        <authorList>
            <person name="Matsumoto Y."/>
            <person name="Kinjo T."/>
            <person name="Motooka D."/>
            <person name="Nabeya D."/>
            <person name="Jung N."/>
            <person name="Uechi K."/>
            <person name="Horii T."/>
            <person name="Iida T."/>
            <person name="Fujita J."/>
            <person name="Nakamura S."/>
        </authorList>
    </citation>
    <scope>NUCLEOTIDE SEQUENCE [LARGE SCALE GENOMIC DNA]</scope>
    <source>
        <strain evidence="1 2">JCM 12405</strain>
    </source>
</reference>
<evidence type="ECO:0000313" key="2">
    <source>
        <dbReference type="Proteomes" id="UP000467201"/>
    </source>
</evidence>
<evidence type="ECO:0000313" key="1">
    <source>
        <dbReference type="EMBL" id="BBZ07334.1"/>
    </source>
</evidence>
<dbReference type="SUPFAM" id="SSF53474">
    <property type="entry name" value="alpha/beta-Hydrolases"/>
    <property type="match status" value="1"/>
</dbReference>
<protein>
    <recommendedName>
        <fullName evidence="3">Alpha/beta hydrolase</fullName>
    </recommendedName>
</protein>
<name>A0A7I7VPY3_9MYCO</name>
<accession>A0A7I7VPY3</accession>
<dbReference type="AlphaFoldDB" id="A0A7I7VPY3"/>
<organism evidence="1 2">
    <name type="scientific">Mycolicibacterium doricum</name>
    <dbReference type="NCBI Taxonomy" id="126673"/>
    <lineage>
        <taxon>Bacteria</taxon>
        <taxon>Bacillati</taxon>
        <taxon>Actinomycetota</taxon>
        <taxon>Actinomycetes</taxon>
        <taxon>Mycobacteriales</taxon>
        <taxon>Mycobacteriaceae</taxon>
        <taxon>Mycolicibacterium</taxon>
    </lineage>
</organism>
<dbReference type="InterPro" id="IPR029058">
    <property type="entry name" value="AB_hydrolase_fold"/>
</dbReference>
<gene>
    <name evidence="1" type="ORF">MDOR_15030</name>
</gene>
<proteinExistence type="predicted"/>
<evidence type="ECO:0008006" key="3">
    <source>
        <dbReference type="Google" id="ProtNLM"/>
    </source>
</evidence>
<dbReference type="Proteomes" id="UP000467201">
    <property type="component" value="Chromosome"/>
</dbReference>
<dbReference type="EMBL" id="AP022605">
    <property type="protein sequence ID" value="BBZ07334.1"/>
    <property type="molecule type" value="Genomic_DNA"/>
</dbReference>
<dbReference type="KEGG" id="mdr:MDOR_15030"/>
<sequence>MPAVAADGPTVAAVIAQAPFTDAIPTLRLVPPATAARATFEGIRDEVRARRGRTPVYLSAVGAPGTVAAMTAPDAQPGSEALVAPESLWRNEFAARLMLRFAFYRPGRKAARLPMPVLLCVCENDSTTPAKPAIAAAHRAPRGELRLYSSGHFNIYHDPAALADQLDFLQRVVPAGG</sequence>